<name>A0ABN3MJA5_STRLO</name>
<accession>A0ABN3MJA5</accession>
<gene>
    <name evidence="1" type="ORF">GCM10010276_49490</name>
</gene>
<dbReference type="EMBL" id="BAAASG010000011">
    <property type="protein sequence ID" value="GAA2501155.1"/>
    <property type="molecule type" value="Genomic_DNA"/>
</dbReference>
<dbReference type="Proteomes" id="UP001501777">
    <property type="component" value="Unassembled WGS sequence"/>
</dbReference>
<protein>
    <submittedName>
        <fullName evidence="1">Uncharacterized protein</fullName>
    </submittedName>
</protein>
<evidence type="ECO:0000313" key="2">
    <source>
        <dbReference type="Proteomes" id="UP001501777"/>
    </source>
</evidence>
<proteinExistence type="predicted"/>
<evidence type="ECO:0000313" key="1">
    <source>
        <dbReference type="EMBL" id="GAA2501155.1"/>
    </source>
</evidence>
<organism evidence="1 2">
    <name type="scientific">Streptomyces longisporus</name>
    <dbReference type="NCBI Taxonomy" id="1948"/>
    <lineage>
        <taxon>Bacteria</taxon>
        <taxon>Bacillati</taxon>
        <taxon>Actinomycetota</taxon>
        <taxon>Actinomycetes</taxon>
        <taxon>Kitasatosporales</taxon>
        <taxon>Streptomycetaceae</taxon>
        <taxon>Streptomyces</taxon>
    </lineage>
</organism>
<sequence length="186" mass="20306">MDLVSESLGPLERVDGRWALGDAGRPGRAWVEFRPDGLHAIARDSAAEVVPWSRIMLGFRITLGGRYPNRGAYTQMGVLGGLPGPFKGRGGGYLHMTVRHPYEDQQLFFDRHPRWYRTKDILVLQSVMTRLVEDGEAHRLGDADWTARVVAHLSTFDGWATTGGLRRAAAEAVEAAGPPSTGAGPS</sequence>
<comment type="caution">
    <text evidence="1">The sequence shown here is derived from an EMBL/GenBank/DDBJ whole genome shotgun (WGS) entry which is preliminary data.</text>
</comment>
<reference evidence="1 2" key="1">
    <citation type="journal article" date="2019" name="Int. J. Syst. Evol. Microbiol.">
        <title>The Global Catalogue of Microorganisms (GCM) 10K type strain sequencing project: providing services to taxonomists for standard genome sequencing and annotation.</title>
        <authorList>
            <consortium name="The Broad Institute Genomics Platform"/>
            <consortium name="The Broad Institute Genome Sequencing Center for Infectious Disease"/>
            <person name="Wu L."/>
            <person name="Ma J."/>
        </authorList>
    </citation>
    <scope>NUCLEOTIDE SEQUENCE [LARGE SCALE GENOMIC DNA]</scope>
    <source>
        <strain evidence="1 2">JCM 4395</strain>
    </source>
</reference>
<keyword evidence="2" id="KW-1185">Reference proteome</keyword>